<protein>
    <submittedName>
        <fullName evidence="5">Sporulation protein YpeB</fullName>
    </submittedName>
</protein>
<evidence type="ECO:0000313" key="6">
    <source>
        <dbReference type="Proteomes" id="UP000239614"/>
    </source>
</evidence>
<feature type="domain" description="PepSY" evidence="2">
    <location>
        <begin position="378"/>
        <end position="435"/>
    </location>
</feature>
<proteinExistence type="predicted"/>
<evidence type="ECO:0000259" key="4">
    <source>
        <dbReference type="Pfam" id="PF20769"/>
    </source>
</evidence>
<dbReference type="Pfam" id="PF14620">
    <property type="entry name" value="YPEB_PepSY1-2"/>
    <property type="match status" value="1"/>
</dbReference>
<accession>A0A2T0AP55</accession>
<reference evidence="5 6" key="1">
    <citation type="submission" date="2018-03" db="EMBL/GenBank/DDBJ databases">
        <title>Genome sequence of Clostridium thermopalmarium DSM 5974.</title>
        <authorList>
            <person name="Poehlein A."/>
            <person name="Daniel R."/>
        </authorList>
    </citation>
    <scope>NUCLEOTIDE SEQUENCE [LARGE SCALE GENOMIC DNA]</scope>
    <source>
        <strain evidence="5 6">DSM 5974</strain>
    </source>
</reference>
<dbReference type="AlphaFoldDB" id="A0A2T0AP55"/>
<dbReference type="Pfam" id="PF03413">
    <property type="entry name" value="PepSY"/>
    <property type="match status" value="1"/>
</dbReference>
<comment type="caution">
    <text evidence="5">The sequence shown here is derived from an EMBL/GenBank/DDBJ whole genome shotgun (WGS) entry which is preliminary data.</text>
</comment>
<dbReference type="EMBL" id="PVXN01000053">
    <property type="protein sequence ID" value="PRR70807.1"/>
    <property type="molecule type" value="Genomic_DNA"/>
</dbReference>
<keyword evidence="1" id="KW-0812">Transmembrane</keyword>
<keyword evidence="6" id="KW-1185">Reference proteome</keyword>
<feature type="domain" description="Sporulation protein YpeB N-terminal" evidence="4">
    <location>
        <begin position="29"/>
        <end position="164"/>
    </location>
</feature>
<dbReference type="GO" id="GO:0009847">
    <property type="term" value="P:spore germination"/>
    <property type="evidence" value="ECO:0007669"/>
    <property type="project" value="InterPro"/>
</dbReference>
<feature type="transmembrane region" description="Helical" evidence="1">
    <location>
        <begin position="6"/>
        <end position="28"/>
    </location>
</feature>
<keyword evidence="1" id="KW-0472">Membrane</keyword>
<dbReference type="InterPro" id="IPR048402">
    <property type="entry name" value="YpeB_N"/>
</dbReference>
<evidence type="ECO:0000259" key="2">
    <source>
        <dbReference type="Pfam" id="PF03413"/>
    </source>
</evidence>
<dbReference type="InterPro" id="IPR014239">
    <property type="entry name" value="YpeB_PepSY1-2"/>
</dbReference>
<dbReference type="InterPro" id="IPR025711">
    <property type="entry name" value="PepSY"/>
</dbReference>
<dbReference type="NCBIfam" id="TIGR02889">
    <property type="entry name" value="spore_YpeB"/>
    <property type="match status" value="1"/>
</dbReference>
<dbReference type="OrthoDB" id="2372097at2"/>
<gene>
    <name evidence="5" type="primary">ypeB</name>
    <name evidence="5" type="ORF">CPAL_18920</name>
</gene>
<evidence type="ECO:0000259" key="3">
    <source>
        <dbReference type="Pfam" id="PF14620"/>
    </source>
</evidence>
<evidence type="ECO:0000256" key="1">
    <source>
        <dbReference type="SAM" id="Phobius"/>
    </source>
</evidence>
<dbReference type="Pfam" id="PF20769">
    <property type="entry name" value="YPEB_N"/>
    <property type="match status" value="1"/>
</dbReference>
<dbReference type="Proteomes" id="UP000239614">
    <property type="component" value="Unassembled WGS sequence"/>
</dbReference>
<name>A0A2T0AP55_9CLOT</name>
<sequence>MNKKRIVYTIAVAFIVVFSTTFAILMTLERTDYRNYLQGEYSKNMYQLIDSVKNIKTDLAKSAVIGSKEQGLIAFGNISKYADAANDKLHSLPIPQEDLDGTSKFLSQVSDFAYSLARSAAQGKTLSSKDYDNIENLKNEADYLLIQLNEIQQDINEGRVKWGEVRKRVSLGLNKSETNLLSSKFKNVQNQVVQYPALIYDGPFSDNILEVKPKILQEKEITENNAKNIVKKLLGADKVESIIKREDGKTKIPSYSFNVALKGREEEDVVCEISKNGGKVVYLIDNRGVNEEKIDVEKAASIGKEYLKKIGYRNMEPTYTIKADNTVTISYVYHEKGVAIYPDQIKLKISLDNGDILGIESQQYLISHVDKRDIPKPKISKEEARKKVGKNLKITSTSLAIVPTETDKEVLCYEFVGKCKDDDFIVYINAETGYEQNILQIIKTKDGELTI</sequence>
<evidence type="ECO:0000313" key="5">
    <source>
        <dbReference type="EMBL" id="PRR70807.1"/>
    </source>
</evidence>
<feature type="domain" description="Sporulation protein YpeB PepSY1 and PepSY2" evidence="3">
    <location>
        <begin position="182"/>
        <end position="375"/>
    </location>
</feature>
<dbReference type="RefSeq" id="WP_106024491.1">
    <property type="nucleotide sequence ID" value="NZ_PVXN01000053.1"/>
</dbReference>
<organism evidence="5 6">
    <name type="scientific">Clostridium thermopalmarium DSM 5974</name>
    <dbReference type="NCBI Taxonomy" id="1121340"/>
    <lineage>
        <taxon>Bacteria</taxon>
        <taxon>Bacillati</taxon>
        <taxon>Bacillota</taxon>
        <taxon>Clostridia</taxon>
        <taxon>Eubacteriales</taxon>
        <taxon>Clostridiaceae</taxon>
        <taxon>Clostridium</taxon>
    </lineage>
</organism>
<keyword evidence="1" id="KW-1133">Transmembrane helix</keyword>